<dbReference type="Pfam" id="PF12099">
    <property type="entry name" value="DUF3575"/>
    <property type="match status" value="1"/>
</dbReference>
<dbReference type="AlphaFoldDB" id="A0A2X4PGW3"/>
<dbReference type="InterPro" id="IPR036709">
    <property type="entry name" value="Autotransporte_beta_dom_sf"/>
</dbReference>
<proteinExistence type="predicted"/>
<accession>A0A2X4PGW3</accession>
<feature type="chain" id="PRO_5015910567" evidence="1">
    <location>
        <begin position="21"/>
        <end position="221"/>
    </location>
</feature>
<evidence type="ECO:0000313" key="3">
    <source>
        <dbReference type="Proteomes" id="UP000249300"/>
    </source>
</evidence>
<dbReference type="RefSeq" id="WP_042120076.1">
    <property type="nucleotide sequence ID" value="NZ_FUXH01000008.1"/>
</dbReference>
<dbReference type="SUPFAM" id="SSF103515">
    <property type="entry name" value="Autotransporter"/>
    <property type="match status" value="1"/>
</dbReference>
<dbReference type="EMBL" id="LS483447">
    <property type="protein sequence ID" value="SQH73146.1"/>
    <property type="molecule type" value="Genomic_DNA"/>
</dbReference>
<evidence type="ECO:0000313" key="2">
    <source>
        <dbReference type="EMBL" id="SQH73146.1"/>
    </source>
</evidence>
<dbReference type="InterPro" id="IPR021958">
    <property type="entry name" value="DUF3575"/>
</dbReference>
<organism evidence="2 3">
    <name type="scientific">Porphyromonas crevioricanis</name>
    <dbReference type="NCBI Taxonomy" id="393921"/>
    <lineage>
        <taxon>Bacteria</taxon>
        <taxon>Pseudomonadati</taxon>
        <taxon>Bacteroidota</taxon>
        <taxon>Bacteroidia</taxon>
        <taxon>Bacteroidales</taxon>
        <taxon>Porphyromonadaceae</taxon>
        <taxon>Porphyromonas</taxon>
    </lineage>
</organism>
<dbReference type="OrthoDB" id="1060107at2"/>
<sequence length="221" mass="25361">MIKKTVFFLLLMASVVGVSAQKVAIKNNLAYDLTATPNLSLEVGLSPKVTFDLTGGFNPFKMKKVLDNDMQWRHWLIQPEFRYWFCERFNGTFVGLHGLGGQMNFGGIQWPLGYLTSNYIWDKNPEKNEHGQFVPGKDPDPFKDADKYRYQGWYVGAGLSVGYQWILSNHWNFEASIGGGYVHLFYDKSECKDCGAKLYRNQEADYFGLTRATLSIVYLFR</sequence>
<feature type="signal peptide" evidence="1">
    <location>
        <begin position="1"/>
        <end position="20"/>
    </location>
</feature>
<gene>
    <name evidence="2" type="ORF">NCTC12858_00990</name>
</gene>
<keyword evidence="1" id="KW-0732">Signal</keyword>
<protein>
    <submittedName>
        <fullName evidence="2">Protein of uncharacterized function (DUF3575)</fullName>
    </submittedName>
</protein>
<keyword evidence="3" id="KW-1185">Reference proteome</keyword>
<evidence type="ECO:0000256" key="1">
    <source>
        <dbReference type="SAM" id="SignalP"/>
    </source>
</evidence>
<dbReference type="Proteomes" id="UP000249300">
    <property type="component" value="Chromosome 1"/>
</dbReference>
<dbReference type="KEGG" id="pcre:NCTC12858_00990"/>
<name>A0A2X4PGW3_9PORP</name>
<reference evidence="2 3" key="1">
    <citation type="submission" date="2018-06" db="EMBL/GenBank/DDBJ databases">
        <authorList>
            <consortium name="Pathogen Informatics"/>
            <person name="Doyle S."/>
        </authorList>
    </citation>
    <scope>NUCLEOTIDE SEQUENCE [LARGE SCALE GENOMIC DNA]</scope>
    <source>
        <strain evidence="2 3">NCTC12858</strain>
    </source>
</reference>